<feature type="region of interest" description="Disordered" evidence="1">
    <location>
        <begin position="630"/>
        <end position="678"/>
    </location>
</feature>
<dbReference type="PANTHER" id="PTHR37563">
    <property type="entry name" value="PHYTANOYL-COA DIOXYGENASE FAMILY PROTEIN (AFU_ORTHOLOGUE AFUA_2G03330)"/>
    <property type="match status" value="1"/>
</dbReference>
<name>A0A9W7L556_9STRA</name>
<dbReference type="OrthoDB" id="199230at2759"/>
<feature type="compositionally biased region" description="Low complexity" evidence="1">
    <location>
        <begin position="650"/>
        <end position="671"/>
    </location>
</feature>
<dbReference type="AlphaFoldDB" id="A0A9W7L556"/>
<dbReference type="SUPFAM" id="SSF51197">
    <property type="entry name" value="Clavaminate synthase-like"/>
    <property type="match status" value="1"/>
</dbReference>
<dbReference type="Pfam" id="PF05721">
    <property type="entry name" value="PhyH"/>
    <property type="match status" value="1"/>
</dbReference>
<proteinExistence type="predicted"/>
<dbReference type="EMBL" id="BRYA01000691">
    <property type="protein sequence ID" value="GMI29972.1"/>
    <property type="molecule type" value="Genomic_DNA"/>
</dbReference>
<evidence type="ECO:0000313" key="2">
    <source>
        <dbReference type="EMBL" id="GMI29972.1"/>
    </source>
</evidence>
<feature type="compositionally biased region" description="Basic and acidic residues" evidence="1">
    <location>
        <begin position="127"/>
        <end position="136"/>
    </location>
</feature>
<dbReference type="PANTHER" id="PTHR37563:SF2">
    <property type="entry name" value="PHYTANOYL-COA DIOXYGENASE FAMILY PROTEIN (AFU_ORTHOLOGUE AFUA_2G03330)"/>
    <property type="match status" value="1"/>
</dbReference>
<evidence type="ECO:0000313" key="3">
    <source>
        <dbReference type="Proteomes" id="UP001165065"/>
    </source>
</evidence>
<sequence length="1004" mass="114275">MPSKRAAAKAAEVKMAAPAIAITKSRRTVDTTIPYHNELAQLSSKHLQKIENSDKPTNRRNPNTLGANDFLFQLSDKEDRTRILKEAAQILSDRESAILPTYGGRFWTVIYELKEDRRLAMEIEKRDRTKREDLARARSKSMRPAKKKPSKKRKPLVFEASLEDFQYGPLFRFSEKKAELACLPRLIEDMTIRVMSTLKGEGLASYRCISEYDHEQGERSVENRDKDEQGAEVSEMVVDLEDCKPAMRITWMSPQYDKFTKWEDVIECCKKLAYQQKVIDGVIYGVGAKGALLKPKKPTLKDTLEAGKYRFERDGIWVVGQEERWQLGNEMVRKLKKVGVKEVNKKGSEFNYQVKWKMTTGKAIFCEDFKHDFCKLKRKQIEKDWAKNGKPQPVEDEDPPEPGADGKKPKKKRKITSSGAYTIGMASIELGKMYDGLEAEEQKDYEYRAIVLNLEAEEEALAKERFNQEQRRKAAWWANRKDRPQHWDVTPPTNEEIAASKNVRIEKGCRVKCRFDDGMWYGGEIIDIEDEVKKGIIVKKWLTILYDDGAEEEEKYPDKNIIIMAKVGGEDDMKIDGEEKKEESGDKNAPTTTIKNEPPSSPSLPFAGKADAEEYSDWLNLRKLQWREKRGYTGAPPPPPSSGASKKKNSNSTTSTSSTTATSTTTITSSAPLPPLAPLPAATIEEAKKLTLKQKHQANQKYIGQPCRMYSKSEESWVNATCTGYNEEECTHTFQFTRTKFKELYVEDEIILWEKDRQGKVSDTYRGTEFRLKADEIVTCYNLACEHYEAVMRTVTSKNLLHELQDGFDMMRERGFARFDLTVPAYDKLDFLTSPKAAWMPIVHACLGTNVDLAHVGCMFSLPGSHAQIYHQDGVHLSEKTQLPCHAVNVFIPLIDLSVANGATEFCIGTHILQNDAYDRSKLETPTPEAGVPLVFDYRNGHRGMGNNTDEVRPVLYLTYSANGKFTDEVNFSKRRYHKLGEMIAAPKSRDERKAMRNGGEVKG</sequence>
<protein>
    <submittedName>
        <fullName evidence="2">Uncharacterized protein</fullName>
    </submittedName>
</protein>
<dbReference type="InterPro" id="IPR008775">
    <property type="entry name" value="Phytyl_CoA_dOase-like"/>
</dbReference>
<feature type="region of interest" description="Disordered" evidence="1">
    <location>
        <begin position="384"/>
        <end position="416"/>
    </location>
</feature>
<gene>
    <name evidence="2" type="ORF">TrCOL_g6447</name>
</gene>
<accession>A0A9W7L556</accession>
<reference evidence="3" key="1">
    <citation type="journal article" date="2023" name="Commun. Biol.">
        <title>Genome analysis of Parmales, the sister group of diatoms, reveals the evolutionary specialization of diatoms from phago-mixotrophs to photoautotrophs.</title>
        <authorList>
            <person name="Ban H."/>
            <person name="Sato S."/>
            <person name="Yoshikawa S."/>
            <person name="Yamada K."/>
            <person name="Nakamura Y."/>
            <person name="Ichinomiya M."/>
            <person name="Sato N."/>
            <person name="Blanc-Mathieu R."/>
            <person name="Endo H."/>
            <person name="Kuwata A."/>
            <person name="Ogata H."/>
        </authorList>
    </citation>
    <scope>NUCLEOTIDE SEQUENCE [LARGE SCALE GENOMIC DNA]</scope>
</reference>
<dbReference type="Gene3D" id="2.60.120.620">
    <property type="entry name" value="q2cbj1_9rhob like domain"/>
    <property type="match status" value="1"/>
</dbReference>
<feature type="region of interest" description="Disordered" evidence="1">
    <location>
        <begin position="127"/>
        <end position="154"/>
    </location>
</feature>
<feature type="region of interest" description="Disordered" evidence="1">
    <location>
        <begin position="577"/>
        <end position="608"/>
    </location>
</feature>
<organism evidence="2 3">
    <name type="scientific">Triparma columacea</name>
    <dbReference type="NCBI Taxonomy" id="722753"/>
    <lineage>
        <taxon>Eukaryota</taxon>
        <taxon>Sar</taxon>
        <taxon>Stramenopiles</taxon>
        <taxon>Ochrophyta</taxon>
        <taxon>Bolidophyceae</taxon>
        <taxon>Parmales</taxon>
        <taxon>Triparmaceae</taxon>
        <taxon>Triparma</taxon>
    </lineage>
</organism>
<comment type="caution">
    <text evidence="2">The sequence shown here is derived from an EMBL/GenBank/DDBJ whole genome shotgun (WGS) entry which is preliminary data.</text>
</comment>
<keyword evidence="3" id="KW-1185">Reference proteome</keyword>
<feature type="compositionally biased region" description="Basic and acidic residues" evidence="1">
    <location>
        <begin position="577"/>
        <end position="586"/>
    </location>
</feature>
<evidence type="ECO:0000256" key="1">
    <source>
        <dbReference type="SAM" id="MobiDB-lite"/>
    </source>
</evidence>
<feature type="compositionally biased region" description="Basic residues" evidence="1">
    <location>
        <begin position="137"/>
        <end position="154"/>
    </location>
</feature>
<dbReference type="Proteomes" id="UP001165065">
    <property type="component" value="Unassembled WGS sequence"/>
</dbReference>
<dbReference type="InterPro" id="IPR051961">
    <property type="entry name" value="Fungal_Metabolite_Diox"/>
</dbReference>